<evidence type="ECO:0000259" key="3">
    <source>
        <dbReference type="Pfam" id="PF13828"/>
    </source>
</evidence>
<feature type="region of interest" description="Disordered" evidence="1">
    <location>
        <begin position="1"/>
        <end position="23"/>
    </location>
</feature>
<evidence type="ECO:0000313" key="5">
    <source>
        <dbReference type="Proteomes" id="UP000005442"/>
    </source>
</evidence>
<keyword evidence="2" id="KW-0472">Membrane</keyword>
<accession>G8RVH4</accession>
<sequence length="99" mass="10224">MTIPGQEPGQVPDPNYAQAQGYPPPAQGTNKLAIWSLVTSLLGLLCGVGSIIGIVLGVMAIKQLNRSQEGGRGLATAGIAIGIITLLFILPSTIAFLRN</sequence>
<name>G8RVH4_MYCRN</name>
<gene>
    <name evidence="4" type="ordered locus">MycrhN_3703</name>
</gene>
<evidence type="ECO:0000313" key="4">
    <source>
        <dbReference type="EMBL" id="AEV74221.1"/>
    </source>
</evidence>
<feature type="domain" description="DUF4190" evidence="3">
    <location>
        <begin position="32"/>
        <end position="90"/>
    </location>
</feature>
<dbReference type="HOGENOM" id="CLU_126534_3_0_11"/>
<dbReference type="PATRIC" id="fig|710685.3.peg.3714"/>
<dbReference type="Pfam" id="PF13828">
    <property type="entry name" value="DUF4190"/>
    <property type="match status" value="1"/>
</dbReference>
<keyword evidence="5" id="KW-1185">Reference proteome</keyword>
<evidence type="ECO:0000256" key="1">
    <source>
        <dbReference type="SAM" id="MobiDB-lite"/>
    </source>
</evidence>
<feature type="transmembrane region" description="Helical" evidence="2">
    <location>
        <begin position="32"/>
        <end position="61"/>
    </location>
</feature>
<evidence type="ECO:0000256" key="2">
    <source>
        <dbReference type="SAM" id="Phobius"/>
    </source>
</evidence>
<dbReference type="STRING" id="710685.MycrhN_3703"/>
<dbReference type="Proteomes" id="UP000005442">
    <property type="component" value="Chromosome"/>
</dbReference>
<keyword evidence="2" id="KW-1133">Transmembrane helix</keyword>
<keyword evidence="2" id="KW-0812">Transmembrane</keyword>
<dbReference type="AlphaFoldDB" id="G8RVH4"/>
<dbReference type="RefSeq" id="WP_014211974.1">
    <property type="nucleotide sequence ID" value="NC_016604.1"/>
</dbReference>
<dbReference type="KEGG" id="mrh:MycrhN_3703"/>
<protein>
    <recommendedName>
        <fullName evidence="3">DUF4190 domain-containing protein</fullName>
    </recommendedName>
</protein>
<feature type="transmembrane region" description="Helical" evidence="2">
    <location>
        <begin position="73"/>
        <end position="97"/>
    </location>
</feature>
<dbReference type="InterPro" id="IPR025241">
    <property type="entry name" value="DUF4190"/>
</dbReference>
<proteinExistence type="predicted"/>
<organism evidence="4 5">
    <name type="scientific">Mycolicibacterium rhodesiae (strain NBB3)</name>
    <name type="common">Mycobacterium rhodesiae</name>
    <dbReference type="NCBI Taxonomy" id="710685"/>
    <lineage>
        <taxon>Bacteria</taxon>
        <taxon>Bacillati</taxon>
        <taxon>Actinomycetota</taxon>
        <taxon>Actinomycetes</taxon>
        <taxon>Mycobacteriales</taxon>
        <taxon>Mycobacteriaceae</taxon>
        <taxon>Mycolicibacterium</taxon>
    </lineage>
</organism>
<dbReference type="EMBL" id="CP003169">
    <property type="protein sequence ID" value="AEV74221.1"/>
    <property type="molecule type" value="Genomic_DNA"/>
</dbReference>
<reference evidence="4 5" key="1">
    <citation type="submission" date="2011-12" db="EMBL/GenBank/DDBJ databases">
        <title>Complete sequence of Mycobacterium rhodesiae NBB3.</title>
        <authorList>
            <consortium name="US DOE Joint Genome Institute"/>
            <person name="Lucas S."/>
            <person name="Han J."/>
            <person name="Lapidus A."/>
            <person name="Cheng J.-F."/>
            <person name="Goodwin L."/>
            <person name="Pitluck S."/>
            <person name="Peters L."/>
            <person name="Mikhailova N."/>
            <person name="Gu W."/>
            <person name="Detter J.C."/>
            <person name="Han C."/>
            <person name="Tapia R."/>
            <person name="Land M."/>
            <person name="Hauser L."/>
            <person name="Kyrpides N."/>
            <person name="Ivanova N."/>
            <person name="Pagani I."/>
            <person name="Mattes T."/>
            <person name="Holmes A."/>
            <person name="Rutledge P."/>
            <person name="Paulsen I."/>
            <person name="Coleman N."/>
            <person name="Woyke T."/>
        </authorList>
    </citation>
    <scope>NUCLEOTIDE SEQUENCE [LARGE SCALE GENOMIC DNA]</scope>
    <source>
        <strain evidence="4 5">NBB3</strain>
    </source>
</reference>